<reference evidence="2 3" key="1">
    <citation type="submission" date="2021-03" db="EMBL/GenBank/DDBJ databases">
        <title>Novel species identification of genus Shewanella.</title>
        <authorList>
            <person name="Liu G."/>
            <person name="Zhang Q."/>
        </authorList>
    </citation>
    <scope>NUCLEOTIDE SEQUENCE [LARGE SCALE GENOMIC DNA]</scope>
    <source>
        <strain evidence="2 3">FJAT-53726</strain>
    </source>
</reference>
<dbReference type="KEGG" id="scyp:JYB88_00220"/>
<dbReference type="RefSeq" id="WP_207325097.1">
    <property type="nucleotide sequence ID" value="NZ_CP071504.1"/>
</dbReference>
<dbReference type="Pfam" id="PF04748">
    <property type="entry name" value="Polysacc_deac_2"/>
    <property type="match status" value="1"/>
</dbReference>
<dbReference type="EMBL" id="CP071504">
    <property type="protein sequence ID" value="QSX30147.1"/>
    <property type="molecule type" value="Genomic_DNA"/>
</dbReference>
<dbReference type="InterPro" id="IPR006837">
    <property type="entry name" value="Divergent_DAC"/>
</dbReference>
<dbReference type="PANTHER" id="PTHR30105">
    <property type="entry name" value="UNCHARACTERIZED YIBQ-RELATED"/>
    <property type="match status" value="1"/>
</dbReference>
<dbReference type="CDD" id="cd10936">
    <property type="entry name" value="CE4_DAC2"/>
    <property type="match status" value="1"/>
</dbReference>
<dbReference type="Proteomes" id="UP000663281">
    <property type="component" value="Chromosome"/>
</dbReference>
<dbReference type="PANTHER" id="PTHR30105:SF2">
    <property type="entry name" value="DIVERGENT POLYSACCHARIDE DEACETYLASE SUPERFAMILY"/>
    <property type="match status" value="1"/>
</dbReference>
<feature type="chain" id="PRO_5036986598" evidence="1">
    <location>
        <begin position="20"/>
        <end position="251"/>
    </location>
</feature>
<evidence type="ECO:0000256" key="1">
    <source>
        <dbReference type="SAM" id="SignalP"/>
    </source>
</evidence>
<dbReference type="GO" id="GO:0005975">
    <property type="term" value="P:carbohydrate metabolic process"/>
    <property type="evidence" value="ECO:0007669"/>
    <property type="project" value="InterPro"/>
</dbReference>
<sequence>MRLIFVFLLLATSLTSVHAGQLAIIIDDIGYRQTDTAVLSLPPEVTLSVLPHTPLGKKLAQQGHQKGHEIMLHLPMQALNGDTLGPGGLTNQMSESQFKQQVAQAMDSVPYIKGVNNHMGSLLTQLPAPMSWLMEMLKSRELYFIDSATTKFSRGEEMAEQRGVPSLRRQLFLDNDISHKGLEKQFRQLLELSKGPGMTVAIAHPHPTTVAFLKANLPSLSKEGINLMPASQLLPLVLAQKQGTNPTAALK</sequence>
<protein>
    <submittedName>
        <fullName evidence="2">Divergent polysaccharide deacetylase family protein</fullName>
    </submittedName>
</protein>
<dbReference type="InterPro" id="IPR011330">
    <property type="entry name" value="Glyco_hydro/deAcase_b/a-brl"/>
</dbReference>
<dbReference type="Gene3D" id="3.20.20.370">
    <property type="entry name" value="Glycoside hydrolase/deacetylase"/>
    <property type="match status" value="1"/>
</dbReference>
<evidence type="ECO:0000313" key="2">
    <source>
        <dbReference type="EMBL" id="QSX30147.1"/>
    </source>
</evidence>
<accession>A0A975AK93</accession>
<name>A0A975AK93_9GAMM</name>
<proteinExistence type="predicted"/>
<keyword evidence="3" id="KW-1185">Reference proteome</keyword>
<organism evidence="2 3">
    <name type="scientific">Shewanella cyperi</name>
    <dbReference type="NCBI Taxonomy" id="2814292"/>
    <lineage>
        <taxon>Bacteria</taxon>
        <taxon>Pseudomonadati</taxon>
        <taxon>Pseudomonadota</taxon>
        <taxon>Gammaproteobacteria</taxon>
        <taxon>Alteromonadales</taxon>
        <taxon>Shewanellaceae</taxon>
        <taxon>Shewanella</taxon>
    </lineage>
</organism>
<feature type="signal peptide" evidence="1">
    <location>
        <begin position="1"/>
        <end position="19"/>
    </location>
</feature>
<gene>
    <name evidence="2" type="ORF">JYB88_00220</name>
</gene>
<evidence type="ECO:0000313" key="3">
    <source>
        <dbReference type="Proteomes" id="UP000663281"/>
    </source>
</evidence>
<dbReference type="SUPFAM" id="SSF88713">
    <property type="entry name" value="Glycoside hydrolase/deacetylase"/>
    <property type="match status" value="1"/>
</dbReference>
<dbReference type="AlphaFoldDB" id="A0A975AK93"/>
<keyword evidence="1" id="KW-0732">Signal</keyword>